<evidence type="ECO:0000313" key="1">
    <source>
        <dbReference type="EMBL" id="GBN45980.1"/>
    </source>
</evidence>
<keyword evidence="2" id="KW-1185">Reference proteome</keyword>
<dbReference type="Proteomes" id="UP000499080">
    <property type="component" value="Unassembled WGS sequence"/>
</dbReference>
<dbReference type="EMBL" id="BGPR01010403">
    <property type="protein sequence ID" value="GBN45980.1"/>
    <property type="molecule type" value="Genomic_DNA"/>
</dbReference>
<sequence>MGRERACSVQPLYIMSRMNTLHKALDGLVVKTQLRGLRVPGWKPIVYVGLLHTKSYVDPVALPADVVRMLVRIVPAQAFNLFIPAAVSL</sequence>
<organism evidence="1 2">
    <name type="scientific">Araneus ventricosus</name>
    <name type="common">Orbweaver spider</name>
    <name type="synonym">Epeira ventricosa</name>
    <dbReference type="NCBI Taxonomy" id="182803"/>
    <lineage>
        <taxon>Eukaryota</taxon>
        <taxon>Metazoa</taxon>
        <taxon>Ecdysozoa</taxon>
        <taxon>Arthropoda</taxon>
        <taxon>Chelicerata</taxon>
        <taxon>Arachnida</taxon>
        <taxon>Araneae</taxon>
        <taxon>Araneomorphae</taxon>
        <taxon>Entelegynae</taxon>
        <taxon>Araneoidea</taxon>
        <taxon>Araneidae</taxon>
        <taxon>Araneus</taxon>
    </lineage>
</organism>
<accession>A0A4Y2P6B0</accession>
<name>A0A4Y2P6B0_ARAVE</name>
<reference evidence="1 2" key="1">
    <citation type="journal article" date="2019" name="Sci. Rep.">
        <title>Orb-weaving spider Araneus ventricosus genome elucidates the spidroin gene catalogue.</title>
        <authorList>
            <person name="Kono N."/>
            <person name="Nakamura H."/>
            <person name="Ohtoshi R."/>
            <person name="Moran D.A.P."/>
            <person name="Shinohara A."/>
            <person name="Yoshida Y."/>
            <person name="Fujiwara M."/>
            <person name="Mori M."/>
            <person name="Tomita M."/>
            <person name="Arakawa K."/>
        </authorList>
    </citation>
    <scope>NUCLEOTIDE SEQUENCE [LARGE SCALE GENOMIC DNA]</scope>
</reference>
<comment type="caution">
    <text evidence="1">The sequence shown here is derived from an EMBL/GenBank/DDBJ whole genome shotgun (WGS) entry which is preliminary data.</text>
</comment>
<gene>
    <name evidence="1" type="ORF">AVEN_103357_1</name>
</gene>
<proteinExistence type="predicted"/>
<evidence type="ECO:0000313" key="2">
    <source>
        <dbReference type="Proteomes" id="UP000499080"/>
    </source>
</evidence>
<protein>
    <submittedName>
        <fullName evidence="1">Uncharacterized protein</fullName>
    </submittedName>
</protein>
<dbReference type="AlphaFoldDB" id="A0A4Y2P6B0"/>